<dbReference type="Proteomes" id="UP000245783">
    <property type="component" value="Unassembled WGS sequence"/>
</dbReference>
<keyword evidence="4" id="KW-1185">Reference proteome</keyword>
<evidence type="ECO:0008006" key="5">
    <source>
        <dbReference type="Google" id="ProtNLM"/>
    </source>
</evidence>
<feature type="chain" id="PRO_5016352559" description="Secreted protein" evidence="2">
    <location>
        <begin position="21"/>
        <end position="198"/>
    </location>
</feature>
<accession>A0A316VS61</accession>
<dbReference type="AlphaFoldDB" id="A0A316VS61"/>
<evidence type="ECO:0000256" key="1">
    <source>
        <dbReference type="SAM" id="MobiDB-lite"/>
    </source>
</evidence>
<feature type="region of interest" description="Disordered" evidence="1">
    <location>
        <begin position="142"/>
        <end position="172"/>
    </location>
</feature>
<proteinExistence type="predicted"/>
<dbReference type="RefSeq" id="XP_025366181.1">
    <property type="nucleotide sequence ID" value="XM_025517457.1"/>
</dbReference>
<organism evidence="3 4">
    <name type="scientific">Ceraceosorus guamensis</name>
    <dbReference type="NCBI Taxonomy" id="1522189"/>
    <lineage>
        <taxon>Eukaryota</taxon>
        <taxon>Fungi</taxon>
        <taxon>Dikarya</taxon>
        <taxon>Basidiomycota</taxon>
        <taxon>Ustilaginomycotina</taxon>
        <taxon>Exobasidiomycetes</taxon>
        <taxon>Ceraceosorales</taxon>
        <taxon>Ceraceosoraceae</taxon>
        <taxon>Ceraceosorus</taxon>
    </lineage>
</organism>
<protein>
    <recommendedName>
        <fullName evidence="5">Secreted protein</fullName>
    </recommendedName>
</protein>
<dbReference type="InParanoid" id="A0A316VS61"/>
<name>A0A316VS61_9BASI</name>
<dbReference type="EMBL" id="KZ819504">
    <property type="protein sequence ID" value="PWN39021.1"/>
    <property type="molecule type" value="Genomic_DNA"/>
</dbReference>
<evidence type="ECO:0000256" key="2">
    <source>
        <dbReference type="SAM" id="SignalP"/>
    </source>
</evidence>
<evidence type="ECO:0000313" key="4">
    <source>
        <dbReference type="Proteomes" id="UP000245783"/>
    </source>
</evidence>
<gene>
    <name evidence="3" type="ORF">IE81DRAFT_57078</name>
</gene>
<keyword evidence="2" id="KW-0732">Signal</keyword>
<reference evidence="3 4" key="1">
    <citation type="journal article" date="2018" name="Mol. Biol. Evol.">
        <title>Broad Genomic Sampling Reveals a Smut Pathogenic Ancestry of the Fungal Clade Ustilaginomycotina.</title>
        <authorList>
            <person name="Kijpornyongpan T."/>
            <person name="Mondo S.J."/>
            <person name="Barry K."/>
            <person name="Sandor L."/>
            <person name="Lee J."/>
            <person name="Lipzen A."/>
            <person name="Pangilinan J."/>
            <person name="LaButti K."/>
            <person name="Hainaut M."/>
            <person name="Henrissat B."/>
            <person name="Grigoriev I.V."/>
            <person name="Spatafora J.W."/>
            <person name="Aime M.C."/>
        </authorList>
    </citation>
    <scope>NUCLEOTIDE SEQUENCE [LARGE SCALE GENOMIC DNA]</scope>
    <source>
        <strain evidence="3 4">MCA 4658</strain>
    </source>
</reference>
<sequence length="198" mass="22275">MRIFIAPMLIFLCGIGEPRGILLVRHSAMALYVAHARWRFGRTHAPRPSGLALDISIATARQYSLPPSPPPPEGLLHAGQRCGSTKQPSKVPYGLEGIQQERGRMMDIKNCRVARGASVCGRSASIQFIGGRWRSFREHISYITSPPPSRRDRRSTLPNNTPRTRLTSRRGRRDTFIRKHLSFCPSSFAPFQSRQQLS</sequence>
<dbReference type="GeneID" id="37039327"/>
<evidence type="ECO:0000313" key="3">
    <source>
        <dbReference type="EMBL" id="PWN39021.1"/>
    </source>
</evidence>
<feature type="signal peptide" evidence="2">
    <location>
        <begin position="1"/>
        <end position="20"/>
    </location>
</feature>